<proteinExistence type="predicted"/>
<organism evidence="1 2">
    <name type="scientific">Caerostris extrusa</name>
    <name type="common">Bark spider</name>
    <name type="synonym">Caerostris bankana</name>
    <dbReference type="NCBI Taxonomy" id="172846"/>
    <lineage>
        <taxon>Eukaryota</taxon>
        <taxon>Metazoa</taxon>
        <taxon>Ecdysozoa</taxon>
        <taxon>Arthropoda</taxon>
        <taxon>Chelicerata</taxon>
        <taxon>Arachnida</taxon>
        <taxon>Araneae</taxon>
        <taxon>Araneomorphae</taxon>
        <taxon>Entelegynae</taxon>
        <taxon>Araneoidea</taxon>
        <taxon>Araneidae</taxon>
        <taxon>Caerostris</taxon>
    </lineage>
</organism>
<accession>A0AAV4QH33</accession>
<dbReference type="EMBL" id="BPLR01006205">
    <property type="protein sequence ID" value="GIY08129.1"/>
    <property type="molecule type" value="Genomic_DNA"/>
</dbReference>
<protein>
    <submittedName>
        <fullName evidence="1">Uncharacterized protein</fullName>
    </submittedName>
</protein>
<dbReference type="AlphaFoldDB" id="A0AAV4QH33"/>
<reference evidence="1 2" key="1">
    <citation type="submission" date="2021-06" db="EMBL/GenBank/DDBJ databases">
        <title>Caerostris extrusa draft genome.</title>
        <authorList>
            <person name="Kono N."/>
            <person name="Arakawa K."/>
        </authorList>
    </citation>
    <scope>NUCLEOTIDE SEQUENCE [LARGE SCALE GENOMIC DNA]</scope>
</reference>
<comment type="caution">
    <text evidence="1">The sequence shown here is derived from an EMBL/GenBank/DDBJ whole genome shotgun (WGS) entry which is preliminary data.</text>
</comment>
<gene>
    <name evidence="1" type="ORF">CEXT_76381</name>
</gene>
<sequence>MQSLPITLHSRVMTGSAKYFEIIVQKHNRAAPPLPLRRQSCRGKSLGNLELKPCAWPPQRKGPLIVLGWQTRLEWGQCLLQEALGCCYIQKYKKHFSAAHTSDSAQKM</sequence>
<evidence type="ECO:0000313" key="2">
    <source>
        <dbReference type="Proteomes" id="UP001054945"/>
    </source>
</evidence>
<keyword evidence="2" id="KW-1185">Reference proteome</keyword>
<evidence type="ECO:0000313" key="1">
    <source>
        <dbReference type="EMBL" id="GIY08129.1"/>
    </source>
</evidence>
<dbReference type="Proteomes" id="UP001054945">
    <property type="component" value="Unassembled WGS sequence"/>
</dbReference>
<name>A0AAV4QH33_CAEEX</name>